<gene>
    <name evidence="2" type="ORF">CCMP2556_LOCUS6105</name>
    <name evidence="3" type="ORF">CCMP2556_LOCUS6127</name>
</gene>
<organism evidence="2 4">
    <name type="scientific">Durusdinium trenchii</name>
    <dbReference type="NCBI Taxonomy" id="1381693"/>
    <lineage>
        <taxon>Eukaryota</taxon>
        <taxon>Sar</taxon>
        <taxon>Alveolata</taxon>
        <taxon>Dinophyceae</taxon>
        <taxon>Suessiales</taxon>
        <taxon>Symbiodiniaceae</taxon>
        <taxon>Durusdinium</taxon>
    </lineage>
</organism>
<sequence length="351" mass="39323">MYFAAFKREHVLLSHPWTDDLTLAIKDAIRSCVRGIGADKQCPALDLRQLEGLKEVEPVDGGPRKTIDTVILFSLFACREMEAALRKMKHVQIETGGTGCGVVSLYLPASKTDSKGEGALRRQGCLCETLPSLCPVAAARRLQQAALENGHHDEDPFLVTDKSKTPPTKQGMIKAFRRVAIAKGLSEEEAQNITGHMLRPMGAQFMARKGIEFYKIQLFCPRDADHPKSRKMVRAIENALETQSTQILQNAKQSQSEIEEILSELRTKSVLMHEKWTEELSRKFLPKFVMNTGSSVFHAVKDAFTTGCGFEYRNSKEFKFTHEPPNPETVSYRMCEKAGCVKLFETVAKTL</sequence>
<evidence type="ECO:0000256" key="1">
    <source>
        <dbReference type="ARBA" id="ARBA00023172"/>
    </source>
</evidence>
<dbReference type="InterPro" id="IPR011010">
    <property type="entry name" value="DNA_brk_join_enz"/>
</dbReference>
<accession>A0ABP0ID76</accession>
<reference evidence="2 4" key="1">
    <citation type="submission" date="2024-02" db="EMBL/GenBank/DDBJ databases">
        <authorList>
            <person name="Chen Y."/>
            <person name="Shah S."/>
            <person name="Dougan E. K."/>
            <person name="Thang M."/>
            <person name="Chan C."/>
        </authorList>
    </citation>
    <scope>NUCLEOTIDE SEQUENCE [LARGE SCALE GENOMIC DNA]</scope>
</reference>
<proteinExistence type="predicted"/>
<dbReference type="EMBL" id="CAXAMN010002636">
    <property type="protein sequence ID" value="CAK9000544.1"/>
    <property type="molecule type" value="Genomic_DNA"/>
</dbReference>
<dbReference type="Proteomes" id="UP001642484">
    <property type="component" value="Unassembled WGS sequence"/>
</dbReference>
<dbReference type="EMBL" id="CAXAMN010002647">
    <property type="protein sequence ID" value="CAK9000599.1"/>
    <property type="molecule type" value="Genomic_DNA"/>
</dbReference>
<protein>
    <recommendedName>
        <fullName evidence="5">Tyr recombinase domain-containing protein</fullName>
    </recommendedName>
</protein>
<keyword evidence="4" id="KW-1185">Reference proteome</keyword>
<comment type="caution">
    <text evidence="2">The sequence shown here is derived from an EMBL/GenBank/DDBJ whole genome shotgun (WGS) entry which is preliminary data.</text>
</comment>
<name>A0ABP0ID76_9DINO</name>
<dbReference type="InterPro" id="IPR013762">
    <property type="entry name" value="Integrase-like_cat_sf"/>
</dbReference>
<keyword evidence="1" id="KW-0233">DNA recombination</keyword>
<evidence type="ECO:0000313" key="3">
    <source>
        <dbReference type="EMBL" id="CAK9000599.1"/>
    </source>
</evidence>
<evidence type="ECO:0000313" key="2">
    <source>
        <dbReference type="EMBL" id="CAK9000544.1"/>
    </source>
</evidence>
<evidence type="ECO:0008006" key="5">
    <source>
        <dbReference type="Google" id="ProtNLM"/>
    </source>
</evidence>
<dbReference type="Gene3D" id="1.10.443.10">
    <property type="entry name" value="Intergrase catalytic core"/>
    <property type="match status" value="1"/>
</dbReference>
<evidence type="ECO:0000313" key="4">
    <source>
        <dbReference type="Proteomes" id="UP001642484"/>
    </source>
</evidence>
<dbReference type="SUPFAM" id="SSF56349">
    <property type="entry name" value="DNA breaking-rejoining enzymes"/>
    <property type="match status" value="1"/>
</dbReference>